<evidence type="ECO:0000256" key="2">
    <source>
        <dbReference type="ARBA" id="ARBA00022553"/>
    </source>
</evidence>
<keyword evidence="10" id="KW-0449">Lipoprotein</keyword>
<accession>A0A455JIR7</accession>
<feature type="compositionally biased region" description="Acidic residues" evidence="11">
    <location>
        <begin position="59"/>
        <end position="68"/>
    </location>
</feature>
<reference evidence="12 13" key="1">
    <citation type="submission" date="2018-03" db="EMBL/GenBank/DDBJ databases">
        <title>Cervid herpesvirus genomes.</title>
        <authorList>
            <person name="Das Neves C.G."/>
            <person name="Davison A.J."/>
        </authorList>
    </citation>
    <scope>NUCLEOTIDE SEQUENCE [LARGE SCALE GENOMIC DNA]</scope>
    <source>
        <strain evidence="12 13">Anlier</strain>
    </source>
</reference>
<keyword evidence="6" id="KW-0946">Virion</keyword>
<proteinExistence type="predicted"/>
<dbReference type="Proteomes" id="UP000325841">
    <property type="component" value="Segment"/>
</dbReference>
<protein>
    <submittedName>
        <fullName evidence="12">Myristylated tegument protein</fullName>
    </submittedName>
</protein>
<dbReference type="GeneID" id="80532032"/>
<dbReference type="Pfam" id="PF11094">
    <property type="entry name" value="UL11"/>
    <property type="match status" value="1"/>
</dbReference>
<keyword evidence="13" id="KW-1185">Reference proteome</keyword>
<evidence type="ECO:0000256" key="6">
    <source>
        <dbReference type="ARBA" id="ARBA00022844"/>
    </source>
</evidence>
<keyword evidence="7" id="KW-1043">Host membrane</keyword>
<evidence type="ECO:0000256" key="8">
    <source>
        <dbReference type="ARBA" id="ARBA00023136"/>
    </source>
</evidence>
<evidence type="ECO:0000313" key="13">
    <source>
        <dbReference type="Proteomes" id="UP000325841"/>
    </source>
</evidence>
<evidence type="ECO:0000256" key="5">
    <source>
        <dbReference type="ARBA" id="ARBA00022812"/>
    </source>
</evidence>
<dbReference type="GO" id="GO:0044423">
    <property type="term" value="C:virion component"/>
    <property type="evidence" value="ECO:0007669"/>
    <property type="project" value="UniProtKB-KW"/>
</dbReference>
<keyword evidence="4" id="KW-0519">Myristate</keyword>
<keyword evidence="9" id="KW-0564">Palmitate</keyword>
<dbReference type="RefSeq" id="YP_010795015.1">
    <property type="nucleotide sequence ID" value="NC_075564.1"/>
</dbReference>
<dbReference type="InterPro" id="IPR024351">
    <property type="entry name" value="Tegument_UL11_Herpesvir"/>
</dbReference>
<gene>
    <name evidence="12" type="primary">UL11</name>
</gene>
<keyword evidence="3" id="KW-0920">Virion tegument</keyword>
<evidence type="ECO:0000256" key="7">
    <source>
        <dbReference type="ARBA" id="ARBA00022870"/>
    </source>
</evidence>
<evidence type="ECO:0000256" key="1">
    <source>
        <dbReference type="ARBA" id="ARBA00022511"/>
    </source>
</evidence>
<dbReference type="KEGG" id="vg:80532032"/>
<evidence type="ECO:0000256" key="10">
    <source>
        <dbReference type="ARBA" id="ARBA00023288"/>
    </source>
</evidence>
<evidence type="ECO:0000256" key="4">
    <source>
        <dbReference type="ARBA" id="ARBA00022707"/>
    </source>
</evidence>
<sequence length="96" mass="10347">MGQAASCGWCRRNRILTRGGDLVALDAAAFEDFSLDDLQALTAGARAEAAAAGGRAAKEDEDEDEDEAWSAVVTAAPRRGLRPPAKPYRPQRREVY</sequence>
<organism evidence="12 13">
    <name type="scientific">Cervid alphaherpesvirus 1</name>
    <dbReference type="NCBI Taxonomy" id="79891"/>
    <lineage>
        <taxon>Viruses</taxon>
        <taxon>Duplodnaviria</taxon>
        <taxon>Heunggongvirae</taxon>
        <taxon>Peploviricota</taxon>
        <taxon>Herviviricetes</taxon>
        <taxon>Herpesvirales</taxon>
        <taxon>Orthoherpesviridae</taxon>
        <taxon>Alphaherpesvirinae</taxon>
        <taxon>Varicellovirus</taxon>
        <taxon>Varicellovirus cervidalpha1</taxon>
    </lineage>
</organism>
<keyword evidence="5" id="KW-1040">Host Golgi apparatus</keyword>
<evidence type="ECO:0000256" key="9">
    <source>
        <dbReference type="ARBA" id="ARBA00023139"/>
    </source>
</evidence>
<evidence type="ECO:0000256" key="11">
    <source>
        <dbReference type="SAM" id="MobiDB-lite"/>
    </source>
</evidence>
<keyword evidence="2" id="KW-0597">Phosphoprotein</keyword>
<evidence type="ECO:0000256" key="3">
    <source>
        <dbReference type="ARBA" id="ARBA00022580"/>
    </source>
</evidence>
<name>A0A455JIR7_9ALPH</name>
<dbReference type="EMBL" id="MH036942">
    <property type="protein sequence ID" value="AVT50699.1"/>
    <property type="molecule type" value="Genomic_DNA"/>
</dbReference>
<keyword evidence="1" id="KW-1032">Host cell membrane</keyword>
<keyword evidence="8" id="KW-0472">Membrane</keyword>
<feature type="region of interest" description="Disordered" evidence="11">
    <location>
        <begin position="49"/>
        <end position="96"/>
    </location>
</feature>
<evidence type="ECO:0000313" key="12">
    <source>
        <dbReference type="EMBL" id="AVT50699.1"/>
    </source>
</evidence>